<evidence type="ECO:0000256" key="1">
    <source>
        <dbReference type="SAM" id="MobiDB-lite"/>
    </source>
</evidence>
<feature type="compositionally biased region" description="Basic and acidic residues" evidence="1">
    <location>
        <begin position="61"/>
        <end position="78"/>
    </location>
</feature>
<keyword evidence="3" id="KW-1185">Reference proteome</keyword>
<name>A0AAN8KP53_9TELE</name>
<evidence type="ECO:0000313" key="3">
    <source>
        <dbReference type="Proteomes" id="UP001356427"/>
    </source>
</evidence>
<evidence type="ECO:0000313" key="2">
    <source>
        <dbReference type="EMBL" id="KAK6293204.1"/>
    </source>
</evidence>
<sequence>MLKTKPSALAGTGSENSAAVELKSGQRRWGQTVLKATDSWDESEPSDTSVSYSKKPSLGSEEEKGHKDRSDLQSKEQKTTYSFSTVTKLPSNINMGQMDSSLPGSSARQHYLSQSRYLPGLIGKNSIDKEPSGPTLQDLWEHSTKVNSRPLGAHWSWFIRHQSQRRKHCQYKVQSGWRLYSLLSEERGWLCGSKDPACSSCRPAHKT</sequence>
<proteinExistence type="predicted"/>
<feature type="region of interest" description="Disordered" evidence="1">
    <location>
        <begin position="1"/>
        <end position="83"/>
    </location>
</feature>
<organism evidence="2 3">
    <name type="scientific">Coregonus suidteri</name>
    <dbReference type="NCBI Taxonomy" id="861788"/>
    <lineage>
        <taxon>Eukaryota</taxon>
        <taxon>Metazoa</taxon>
        <taxon>Chordata</taxon>
        <taxon>Craniata</taxon>
        <taxon>Vertebrata</taxon>
        <taxon>Euteleostomi</taxon>
        <taxon>Actinopterygii</taxon>
        <taxon>Neopterygii</taxon>
        <taxon>Teleostei</taxon>
        <taxon>Protacanthopterygii</taxon>
        <taxon>Salmoniformes</taxon>
        <taxon>Salmonidae</taxon>
        <taxon>Coregoninae</taxon>
        <taxon>Coregonus</taxon>
    </lineage>
</organism>
<comment type="caution">
    <text evidence="2">The sequence shown here is derived from an EMBL/GenBank/DDBJ whole genome shotgun (WGS) entry which is preliminary data.</text>
</comment>
<accession>A0AAN8KP53</accession>
<dbReference type="Proteomes" id="UP001356427">
    <property type="component" value="Unassembled WGS sequence"/>
</dbReference>
<dbReference type="EMBL" id="JAGTTL010000037">
    <property type="protein sequence ID" value="KAK6293204.1"/>
    <property type="molecule type" value="Genomic_DNA"/>
</dbReference>
<protein>
    <submittedName>
        <fullName evidence="2">Uncharacterized protein</fullName>
    </submittedName>
</protein>
<gene>
    <name evidence="2" type="ORF">J4Q44_G00367050</name>
</gene>
<reference evidence="2 3" key="1">
    <citation type="submission" date="2021-04" db="EMBL/GenBank/DDBJ databases">
        <authorList>
            <person name="De Guttry C."/>
            <person name="Zahm M."/>
            <person name="Klopp C."/>
            <person name="Cabau C."/>
            <person name="Louis A."/>
            <person name="Berthelot C."/>
            <person name="Parey E."/>
            <person name="Roest Crollius H."/>
            <person name="Montfort J."/>
            <person name="Robinson-Rechavi M."/>
            <person name="Bucao C."/>
            <person name="Bouchez O."/>
            <person name="Gislard M."/>
            <person name="Lluch J."/>
            <person name="Milhes M."/>
            <person name="Lampietro C."/>
            <person name="Lopez Roques C."/>
            <person name="Donnadieu C."/>
            <person name="Braasch I."/>
            <person name="Desvignes T."/>
            <person name="Postlethwait J."/>
            <person name="Bobe J."/>
            <person name="Wedekind C."/>
            <person name="Guiguen Y."/>
        </authorList>
    </citation>
    <scope>NUCLEOTIDE SEQUENCE [LARGE SCALE GENOMIC DNA]</scope>
    <source>
        <strain evidence="2">Cs_M1</strain>
        <tissue evidence="2">Blood</tissue>
    </source>
</reference>
<dbReference type="AlphaFoldDB" id="A0AAN8KP53"/>